<reference evidence="2 3" key="1">
    <citation type="journal article" date="2000" name="Arch. Microbiol.">
        <title>Rhodobaca bogoriensis gen. nov. and sp. nov., an alkaliphilic purple nonsulfur bacterium from African Rift Valley soda lakes.</title>
        <authorList>
            <person name="Milford A.D."/>
            <person name="Achenbach L.A."/>
            <person name="Jung D.O."/>
            <person name="Madigan M.T."/>
        </authorList>
    </citation>
    <scope>NUCLEOTIDE SEQUENCE [LARGE SCALE GENOMIC DNA]</scope>
    <source>
        <strain evidence="2 3">2376</strain>
    </source>
</reference>
<feature type="transmembrane region" description="Helical" evidence="1">
    <location>
        <begin position="45"/>
        <end position="69"/>
    </location>
</feature>
<dbReference type="InterPro" id="IPR020308">
    <property type="entry name" value="Uncharacterised_Ynq1"/>
</dbReference>
<keyword evidence="1" id="KW-0812">Transmembrane</keyword>
<keyword evidence="1" id="KW-0472">Membrane</keyword>
<dbReference type="RefSeq" id="WP_179904275.1">
    <property type="nucleotide sequence ID" value="NZ_JACBXS010000002.1"/>
</dbReference>
<evidence type="ECO:0000313" key="3">
    <source>
        <dbReference type="Proteomes" id="UP000529417"/>
    </source>
</evidence>
<dbReference type="Proteomes" id="UP000529417">
    <property type="component" value="Unassembled WGS sequence"/>
</dbReference>
<keyword evidence="1" id="KW-1133">Transmembrane helix</keyword>
<dbReference type="AlphaFoldDB" id="A0A7Z0HWY6"/>
<evidence type="ECO:0000256" key="1">
    <source>
        <dbReference type="SAM" id="Phobius"/>
    </source>
</evidence>
<name>A0A7Z0HWY6_9RHOB</name>
<organism evidence="2 3">
    <name type="scientific">Rhabdonatronobacter sediminivivens</name>
    <dbReference type="NCBI Taxonomy" id="2743469"/>
    <lineage>
        <taxon>Bacteria</taxon>
        <taxon>Pseudomonadati</taxon>
        <taxon>Pseudomonadota</taxon>
        <taxon>Alphaproteobacteria</taxon>
        <taxon>Rhodobacterales</taxon>
        <taxon>Paracoccaceae</taxon>
        <taxon>Rhabdonatronobacter</taxon>
    </lineage>
</organism>
<protein>
    <submittedName>
        <fullName evidence="2">DUF5337 family protein</fullName>
    </submittedName>
</protein>
<evidence type="ECO:0000313" key="2">
    <source>
        <dbReference type="EMBL" id="NYS23567.1"/>
    </source>
</evidence>
<feature type="transmembrane region" description="Helical" evidence="1">
    <location>
        <begin position="12"/>
        <end position="33"/>
    </location>
</feature>
<comment type="caution">
    <text evidence="2">The sequence shown here is derived from an EMBL/GenBank/DDBJ whole genome shotgun (WGS) entry which is preliminary data.</text>
</comment>
<dbReference type="EMBL" id="JACBXS010000002">
    <property type="protein sequence ID" value="NYS23567.1"/>
    <property type="molecule type" value="Genomic_DNA"/>
</dbReference>
<dbReference type="Pfam" id="PF17272">
    <property type="entry name" value="DUF5337"/>
    <property type="match status" value="1"/>
</dbReference>
<proteinExistence type="predicted"/>
<gene>
    <name evidence="2" type="ORF">HUK65_01080</name>
</gene>
<accession>A0A7Z0HWY6</accession>
<keyword evidence="3" id="KW-1185">Reference proteome</keyword>
<sequence>MTRKRDSDERRLALQARLAAMVMAGAMLAWMGLQWLGGQLNWDARFVFLFDFAALAAFFWALVVTWRIWRHRRNN</sequence>